<dbReference type="GO" id="GO:0022857">
    <property type="term" value="F:transmembrane transporter activity"/>
    <property type="evidence" value="ECO:0007669"/>
    <property type="project" value="InterPro"/>
</dbReference>
<organism evidence="4 5">
    <name type="scientific">Crassostrea virginica</name>
    <name type="common">Eastern oyster</name>
    <dbReference type="NCBI Taxonomy" id="6565"/>
    <lineage>
        <taxon>Eukaryota</taxon>
        <taxon>Metazoa</taxon>
        <taxon>Spiralia</taxon>
        <taxon>Lophotrochozoa</taxon>
        <taxon>Mollusca</taxon>
        <taxon>Bivalvia</taxon>
        <taxon>Autobranchia</taxon>
        <taxon>Pteriomorphia</taxon>
        <taxon>Ostreida</taxon>
        <taxon>Ostreoidea</taxon>
        <taxon>Ostreidae</taxon>
        <taxon>Crassostrea</taxon>
    </lineage>
</organism>
<dbReference type="PANTHER" id="PTHR11360">
    <property type="entry name" value="MONOCARBOXYLATE TRANSPORTER"/>
    <property type="match status" value="1"/>
</dbReference>
<dbReference type="AlphaFoldDB" id="A0A8B8F1H1"/>
<evidence type="ECO:0000313" key="5">
    <source>
        <dbReference type="RefSeq" id="XP_022346032.1"/>
    </source>
</evidence>
<keyword evidence="2" id="KW-1133">Transmembrane helix</keyword>
<protein>
    <submittedName>
        <fullName evidence="5">Monocarboxylate transporter 13-like</fullName>
    </submittedName>
</protein>
<proteinExistence type="predicted"/>
<evidence type="ECO:0000313" key="4">
    <source>
        <dbReference type="Proteomes" id="UP000694844"/>
    </source>
</evidence>
<comment type="subcellular location">
    <subcellularLocation>
        <location evidence="1">Membrane</location>
        <topology evidence="1">Multi-pass membrane protein</topology>
    </subcellularLocation>
</comment>
<keyword evidence="2" id="KW-0812">Transmembrane</keyword>
<feature type="transmembrane region" description="Helical" evidence="2">
    <location>
        <begin position="90"/>
        <end position="110"/>
    </location>
</feature>
<gene>
    <name evidence="5" type="primary">LOC111138390</name>
</gene>
<feature type="transmembrane region" description="Helical" evidence="2">
    <location>
        <begin position="388"/>
        <end position="412"/>
    </location>
</feature>
<dbReference type="InterPro" id="IPR020846">
    <property type="entry name" value="MFS_dom"/>
</dbReference>
<feature type="transmembrane region" description="Helical" evidence="2">
    <location>
        <begin position="330"/>
        <end position="352"/>
    </location>
</feature>
<keyword evidence="2" id="KW-0472">Membrane</keyword>
<feature type="transmembrane region" description="Helical" evidence="2">
    <location>
        <begin position="182"/>
        <end position="204"/>
    </location>
</feature>
<dbReference type="RefSeq" id="XP_022346032.1">
    <property type="nucleotide sequence ID" value="XM_022490324.1"/>
</dbReference>
<dbReference type="GO" id="GO:0016020">
    <property type="term" value="C:membrane"/>
    <property type="evidence" value="ECO:0007669"/>
    <property type="project" value="UniProtKB-SubCell"/>
</dbReference>
<accession>A0A8B8F1H1</accession>
<feature type="transmembrane region" description="Helical" evidence="2">
    <location>
        <begin position="268"/>
        <end position="285"/>
    </location>
</feature>
<feature type="transmembrane region" description="Helical" evidence="2">
    <location>
        <begin position="151"/>
        <end position="170"/>
    </location>
</feature>
<feature type="domain" description="Major facilitator superfamily (MFS) profile" evidence="3">
    <location>
        <begin position="21"/>
        <end position="414"/>
    </location>
</feature>
<reference evidence="5" key="1">
    <citation type="submission" date="2025-08" db="UniProtKB">
        <authorList>
            <consortium name="RefSeq"/>
        </authorList>
    </citation>
    <scope>IDENTIFICATION</scope>
    <source>
        <tissue evidence="5">Whole sample</tissue>
    </source>
</reference>
<name>A0A8B8F1H1_CRAVI</name>
<dbReference type="InterPro" id="IPR036259">
    <property type="entry name" value="MFS_trans_sf"/>
</dbReference>
<dbReference type="GeneID" id="111138390"/>
<keyword evidence="4" id="KW-1185">Reference proteome</keyword>
<dbReference type="Pfam" id="PF07690">
    <property type="entry name" value="MFS_1"/>
    <property type="match status" value="1"/>
</dbReference>
<dbReference type="OrthoDB" id="6158660at2759"/>
<dbReference type="PANTHER" id="PTHR11360:SF284">
    <property type="entry name" value="EG:103B4.3 PROTEIN-RELATED"/>
    <property type="match status" value="1"/>
</dbReference>
<dbReference type="InterPro" id="IPR011701">
    <property type="entry name" value="MFS"/>
</dbReference>
<feature type="transmembrane region" description="Helical" evidence="2">
    <location>
        <begin position="61"/>
        <end position="83"/>
    </location>
</feature>
<feature type="transmembrane region" description="Helical" evidence="2">
    <location>
        <begin position="232"/>
        <end position="253"/>
    </location>
</feature>
<feature type="transmembrane region" description="Helical" evidence="2">
    <location>
        <begin position="364"/>
        <end position="382"/>
    </location>
</feature>
<feature type="transmembrane region" description="Helical" evidence="2">
    <location>
        <begin position="23"/>
        <end position="49"/>
    </location>
</feature>
<dbReference type="InterPro" id="IPR050327">
    <property type="entry name" value="Proton-linked_MCT"/>
</dbReference>
<dbReference type="KEGG" id="cvn:111138390"/>
<evidence type="ECO:0000256" key="1">
    <source>
        <dbReference type="ARBA" id="ARBA00004141"/>
    </source>
</evidence>
<sequence length="435" mass="48122">MVESREKTEEILRKRYYQTKRRYVVFVGCVLIQFIGNALPSTMLGIVYVDITREFRTDASQAALMLSLFRGIAFGGGVLGEFVIRRVGEFPCMMGGSLVGSVTILTSAFAQNMVTIVLLIGVGTGCSCIFPTLLSYVYISKAFPPESVSRYLTMMTMGAGVGFVTTPYITEALLSEFGWRGTLLIASGIFFHLVLIGIVIQFNLPPRSSHDPQKSDGHSWKDPLVIFKNRSYVTYIWCIMLFGLFGAVELWFLPDFLVSHNYTIKDAALVQTLSGIANLIGRVFAGFFESCFSRTKLLYHWIYIFIMLALSHASFPFFTELYPVLCTSGAVYGLSFGFIVSQSAPVVVQVLNQKLVSMGIAIEFTIYGLCTVLGGYICGMIRDVTGEYGGVFYIASISAAICSAFCITLFIVDKICQRKISKNGHINTISIISHF</sequence>
<evidence type="ECO:0000256" key="2">
    <source>
        <dbReference type="SAM" id="Phobius"/>
    </source>
</evidence>
<dbReference type="Gene3D" id="1.20.1250.20">
    <property type="entry name" value="MFS general substrate transporter like domains"/>
    <property type="match status" value="1"/>
</dbReference>
<dbReference type="Proteomes" id="UP000694844">
    <property type="component" value="Chromosome 5"/>
</dbReference>
<dbReference type="SUPFAM" id="SSF103473">
    <property type="entry name" value="MFS general substrate transporter"/>
    <property type="match status" value="1"/>
</dbReference>
<evidence type="ECO:0000259" key="3">
    <source>
        <dbReference type="PROSITE" id="PS50850"/>
    </source>
</evidence>
<feature type="transmembrane region" description="Helical" evidence="2">
    <location>
        <begin position="297"/>
        <end position="318"/>
    </location>
</feature>
<feature type="transmembrane region" description="Helical" evidence="2">
    <location>
        <begin position="116"/>
        <end position="139"/>
    </location>
</feature>
<dbReference type="PROSITE" id="PS50850">
    <property type="entry name" value="MFS"/>
    <property type="match status" value="1"/>
</dbReference>